<dbReference type="AlphaFoldDB" id="A0A1E4S3V9"/>
<dbReference type="GO" id="GO:0006879">
    <property type="term" value="P:intracellular iron ion homeostasis"/>
    <property type="evidence" value="ECO:0007669"/>
    <property type="project" value="TreeGrafter"/>
</dbReference>
<dbReference type="FunFam" id="3.90.430.10:FF:000001">
    <property type="entry name" value="Copper fist DNA-binding protein"/>
    <property type="match status" value="1"/>
</dbReference>
<dbReference type="GO" id="GO:0045944">
    <property type="term" value="P:positive regulation of transcription by RNA polymerase II"/>
    <property type="evidence" value="ECO:0007669"/>
    <property type="project" value="TreeGrafter"/>
</dbReference>
<sequence length="418" mass="45290">MILVDGEKYACVQCIRGHRSSTCKHTLRPLVQVRSRGRPSLNAGHRIAVTESELVVTKDQVILQADLDAAKEDGVQPAEKKPVSSCCAKKKQAAVKEVPKSCSCKNKSSSCSCNGDSVIILKASKRQYVDVNDGKLDFVGDCHNDQAMKKFRVGLGRASSIRHTPGAACQSMMMHSALQPLKTLKVKAPALNNNFVYIEPRPLPNDSIVPLLPNTALSYPQQQRPPLQPQQQHLPVALPIIDERFYDMFRSEGCASECHCGPECSCPGCLIHRTNEELEAYGLLDPSSTASTPSTKQDLPDTANTDIPASLINFQTMTELDFEGLLEASCICSDDCSCYNCVKHGIINGVRQSEQGLASTNASPVESASIEPAPILPSQASIDAFYNAIEAHDCGCAPDECECFNCLKHGRVNGVKIS</sequence>
<dbReference type="EMBL" id="KV453928">
    <property type="protein sequence ID" value="ODV74209.1"/>
    <property type="molecule type" value="Genomic_DNA"/>
</dbReference>
<dbReference type="PANTHER" id="PTHR28088:SF5">
    <property type="entry name" value="TRANSCRIPTIONAL ACTIVATOR HAA1-RELATED"/>
    <property type="match status" value="1"/>
</dbReference>
<dbReference type="GO" id="GO:0005634">
    <property type="term" value="C:nucleus"/>
    <property type="evidence" value="ECO:0007669"/>
    <property type="project" value="UniProtKB-SubCell"/>
</dbReference>
<accession>A0A1E4S3V9</accession>
<keyword evidence="3" id="KW-0862">Zinc</keyword>
<proteinExistence type="predicted"/>
<gene>
    <name evidence="10" type="ORF">CYBJADRAFT_161655</name>
</gene>
<keyword evidence="2" id="KW-0479">Metal-binding</keyword>
<keyword evidence="5" id="KW-0805">Transcription regulation</keyword>
<reference evidence="10 11" key="1">
    <citation type="journal article" date="2016" name="Proc. Natl. Acad. Sci. U.S.A.">
        <title>Comparative genomics of biotechnologically important yeasts.</title>
        <authorList>
            <person name="Riley R."/>
            <person name="Haridas S."/>
            <person name="Wolfe K.H."/>
            <person name="Lopes M.R."/>
            <person name="Hittinger C.T."/>
            <person name="Goeker M."/>
            <person name="Salamov A.A."/>
            <person name="Wisecaver J.H."/>
            <person name="Long T.M."/>
            <person name="Calvey C.H."/>
            <person name="Aerts A.L."/>
            <person name="Barry K.W."/>
            <person name="Choi C."/>
            <person name="Clum A."/>
            <person name="Coughlan A.Y."/>
            <person name="Deshpande S."/>
            <person name="Douglass A.P."/>
            <person name="Hanson S.J."/>
            <person name="Klenk H.-P."/>
            <person name="LaButti K.M."/>
            <person name="Lapidus A."/>
            <person name="Lindquist E.A."/>
            <person name="Lipzen A.M."/>
            <person name="Meier-Kolthoff J.P."/>
            <person name="Ohm R.A."/>
            <person name="Otillar R.P."/>
            <person name="Pangilinan J.L."/>
            <person name="Peng Y."/>
            <person name="Rokas A."/>
            <person name="Rosa C.A."/>
            <person name="Scheuner C."/>
            <person name="Sibirny A.A."/>
            <person name="Slot J.C."/>
            <person name="Stielow J.B."/>
            <person name="Sun H."/>
            <person name="Kurtzman C.P."/>
            <person name="Blackwell M."/>
            <person name="Grigoriev I.V."/>
            <person name="Jeffries T.W."/>
        </authorList>
    </citation>
    <scope>NUCLEOTIDE SEQUENCE [LARGE SCALE GENOMIC DNA]</scope>
    <source>
        <strain evidence="11">ATCC 18201 / CBS 1600 / BCRC 20928 / JCM 3617 / NBRC 0987 / NRRL Y-1542</strain>
    </source>
</reference>
<keyword evidence="6" id="KW-0804">Transcription</keyword>
<organism evidence="10 11">
    <name type="scientific">Cyberlindnera jadinii (strain ATCC 18201 / CBS 1600 / BCRC 20928 / JCM 3617 / NBRC 0987 / NRRL Y-1542)</name>
    <name type="common">Torula yeast</name>
    <name type="synonym">Candida utilis</name>
    <dbReference type="NCBI Taxonomy" id="983966"/>
    <lineage>
        <taxon>Eukaryota</taxon>
        <taxon>Fungi</taxon>
        <taxon>Dikarya</taxon>
        <taxon>Ascomycota</taxon>
        <taxon>Saccharomycotina</taxon>
        <taxon>Saccharomycetes</taxon>
        <taxon>Phaffomycetales</taxon>
        <taxon>Phaffomycetaceae</taxon>
        <taxon>Cyberlindnera</taxon>
    </lineage>
</organism>
<dbReference type="STRING" id="983966.A0A1E4S3V9"/>
<evidence type="ECO:0000256" key="8">
    <source>
        <dbReference type="SAM" id="MobiDB-lite"/>
    </source>
</evidence>
<name>A0A1E4S3V9_CYBJN</name>
<dbReference type="OMA" id="CGPECSC"/>
<evidence type="ECO:0000256" key="2">
    <source>
        <dbReference type="ARBA" id="ARBA00022723"/>
    </source>
</evidence>
<dbReference type="PROSITE" id="PS01119">
    <property type="entry name" value="COPPER_FIST_1"/>
    <property type="match status" value="1"/>
</dbReference>
<dbReference type="OrthoDB" id="5600085at2759"/>
<dbReference type="Pfam" id="PF00649">
    <property type="entry name" value="Copper-fist"/>
    <property type="match status" value="1"/>
</dbReference>
<dbReference type="Gene3D" id="3.90.430.10">
    <property type="entry name" value="Copper fist DNA-binding domain"/>
    <property type="match status" value="1"/>
</dbReference>
<keyword evidence="4" id="KW-0186">Copper</keyword>
<dbReference type="InterPro" id="IPR001083">
    <property type="entry name" value="Cu_fist_DNA-bd_dom"/>
</dbReference>
<dbReference type="InterPro" id="IPR051763">
    <property type="entry name" value="Copper_Homeo_Regul"/>
</dbReference>
<keyword evidence="7" id="KW-0539">Nucleus</keyword>
<evidence type="ECO:0000256" key="4">
    <source>
        <dbReference type="ARBA" id="ARBA00023008"/>
    </source>
</evidence>
<evidence type="ECO:0000313" key="11">
    <source>
        <dbReference type="Proteomes" id="UP000094389"/>
    </source>
</evidence>
<dbReference type="SMART" id="SM00412">
    <property type="entry name" value="Cu_FIST"/>
    <property type="match status" value="1"/>
</dbReference>
<evidence type="ECO:0000259" key="9">
    <source>
        <dbReference type="PROSITE" id="PS50073"/>
    </source>
</evidence>
<evidence type="ECO:0000256" key="3">
    <source>
        <dbReference type="ARBA" id="ARBA00022833"/>
    </source>
</evidence>
<evidence type="ECO:0000256" key="7">
    <source>
        <dbReference type="ARBA" id="ARBA00023242"/>
    </source>
</evidence>
<protein>
    <recommendedName>
        <fullName evidence="9">Copper-fist domain-containing protein</fullName>
    </recommendedName>
</protein>
<evidence type="ECO:0000256" key="5">
    <source>
        <dbReference type="ARBA" id="ARBA00023015"/>
    </source>
</evidence>
<dbReference type="Proteomes" id="UP000094389">
    <property type="component" value="Unassembled WGS sequence"/>
</dbReference>
<keyword evidence="11" id="KW-1185">Reference proteome</keyword>
<evidence type="ECO:0000313" key="10">
    <source>
        <dbReference type="EMBL" id="ODV74209.1"/>
    </source>
</evidence>
<dbReference type="InterPro" id="IPR036395">
    <property type="entry name" value="Cu_fist_DNA-bd_dom_sf"/>
</dbReference>
<dbReference type="PANTHER" id="PTHR28088">
    <property type="entry name" value="TRANSCRIPTIONAL ACTIVATOR HAA1-RELATED"/>
    <property type="match status" value="1"/>
</dbReference>
<dbReference type="PROSITE" id="PS50073">
    <property type="entry name" value="COPPER_FIST_2"/>
    <property type="match status" value="1"/>
</dbReference>
<dbReference type="PRINTS" id="PR00617">
    <property type="entry name" value="COPPERFIST"/>
</dbReference>
<dbReference type="GO" id="GO:0005507">
    <property type="term" value="F:copper ion binding"/>
    <property type="evidence" value="ECO:0007669"/>
    <property type="project" value="InterPro"/>
</dbReference>
<feature type="compositionally biased region" description="Polar residues" evidence="8">
    <location>
        <begin position="286"/>
        <end position="304"/>
    </location>
</feature>
<dbReference type="SUPFAM" id="SSF57879">
    <property type="entry name" value="Zinc domain conserved in yeast copper-regulated transcription factors"/>
    <property type="match status" value="1"/>
</dbReference>
<dbReference type="SMART" id="SM01090">
    <property type="entry name" value="Copper-fist"/>
    <property type="match status" value="1"/>
</dbReference>
<comment type="subcellular location">
    <subcellularLocation>
        <location evidence="1">Nucleus</location>
    </subcellularLocation>
</comment>
<feature type="domain" description="Copper-fist" evidence="9">
    <location>
        <begin position="1"/>
        <end position="40"/>
    </location>
</feature>
<dbReference type="GO" id="GO:0000978">
    <property type="term" value="F:RNA polymerase II cis-regulatory region sequence-specific DNA binding"/>
    <property type="evidence" value="ECO:0007669"/>
    <property type="project" value="TreeGrafter"/>
</dbReference>
<evidence type="ECO:0000256" key="6">
    <source>
        <dbReference type="ARBA" id="ARBA00023163"/>
    </source>
</evidence>
<dbReference type="RefSeq" id="XP_020071248.1">
    <property type="nucleotide sequence ID" value="XM_020213628.1"/>
</dbReference>
<dbReference type="GO" id="GO:0006878">
    <property type="term" value="P:intracellular copper ion homeostasis"/>
    <property type="evidence" value="ECO:0007669"/>
    <property type="project" value="TreeGrafter"/>
</dbReference>
<dbReference type="GO" id="GO:0000981">
    <property type="term" value="F:DNA-binding transcription factor activity, RNA polymerase II-specific"/>
    <property type="evidence" value="ECO:0007669"/>
    <property type="project" value="TreeGrafter"/>
</dbReference>
<dbReference type="GeneID" id="30988024"/>
<feature type="region of interest" description="Disordered" evidence="8">
    <location>
        <begin position="284"/>
        <end position="304"/>
    </location>
</feature>
<evidence type="ECO:0000256" key="1">
    <source>
        <dbReference type="ARBA" id="ARBA00004123"/>
    </source>
</evidence>